<evidence type="ECO:0000256" key="18">
    <source>
        <dbReference type="ARBA" id="ARBA00042177"/>
    </source>
</evidence>
<evidence type="ECO:0000256" key="14">
    <source>
        <dbReference type="ARBA" id="ARBA00023136"/>
    </source>
</evidence>
<name>A0A085NSX6_9BILA</name>
<evidence type="ECO:0000313" key="23">
    <source>
        <dbReference type="EMBL" id="KFD55070.1"/>
    </source>
</evidence>
<keyword evidence="8" id="KW-0519">Myristate</keyword>
<dbReference type="EMBL" id="KL367477">
    <property type="protein sequence ID" value="KFD72572.1"/>
    <property type="molecule type" value="Genomic_DNA"/>
</dbReference>
<dbReference type="OrthoDB" id="660555at2759"/>
<dbReference type="GO" id="GO:0008270">
    <property type="term" value="F:zinc ion binding"/>
    <property type="evidence" value="ECO:0007669"/>
    <property type="project" value="UniProtKB-KW"/>
</dbReference>
<keyword evidence="15" id="KW-0458">Lysosome</keyword>
<keyword evidence="12" id="KW-0833">Ubl conjugation pathway</keyword>
<evidence type="ECO:0000256" key="9">
    <source>
        <dbReference type="ARBA" id="ARBA00022723"/>
    </source>
</evidence>
<proteinExistence type="predicted"/>
<keyword evidence="9" id="KW-0479">Metal-binding</keyword>
<comment type="subcellular location">
    <subcellularLocation>
        <location evidence="3">Endosome</location>
    </subcellularLocation>
    <subcellularLocation>
        <location evidence="4">Lysosome</location>
    </subcellularLocation>
    <subcellularLocation>
        <location evidence="2">Membrane</location>
        <topology evidence="2">Peripheral membrane protein</topology>
    </subcellularLocation>
</comment>
<dbReference type="InterPro" id="IPR051878">
    <property type="entry name" value="ZNRF_ubiq-protein_ligase"/>
</dbReference>
<dbReference type="FunFam" id="3.30.40.10:FF:000235">
    <property type="entry name" value="E3 ubiquitin-protein ligase ZNRF1"/>
    <property type="match status" value="1"/>
</dbReference>
<keyword evidence="7" id="KW-0808">Transferase</keyword>
<sequence>MGSRQSVSQPPRPRIPPSVAANGNGADTYGSGNRAGAAISSSFSGVSELHADLLSQVLSQTARHGRSGRSNRSLSMPGPSVSPPLDNSSDSSDPDSSSTGLFSLDRWLNLSSSRPSSSGAAAILVPTFSGRYFDLKCPVCHKVVPSDDVECHLVMCLTRPRITYNEDLLSEDKGECVICLDDMNQGDTIARLPCLCIYHKTCIDSWFKVKNSCPEHPGDD</sequence>
<dbReference type="Proteomes" id="UP000030764">
    <property type="component" value="Unassembled WGS sequence"/>
</dbReference>
<evidence type="ECO:0000256" key="16">
    <source>
        <dbReference type="ARBA" id="ARBA00023288"/>
    </source>
</evidence>
<keyword evidence="14" id="KW-0472">Membrane</keyword>
<evidence type="ECO:0000256" key="1">
    <source>
        <dbReference type="ARBA" id="ARBA00000900"/>
    </source>
</evidence>
<reference evidence="24 25" key="1">
    <citation type="journal article" date="2014" name="Nat. Genet.">
        <title>Genome and transcriptome of the porcine whipworm Trichuris suis.</title>
        <authorList>
            <person name="Jex A.R."/>
            <person name="Nejsum P."/>
            <person name="Schwarz E.M."/>
            <person name="Hu L."/>
            <person name="Young N.D."/>
            <person name="Hall R.S."/>
            <person name="Korhonen P.K."/>
            <person name="Liao S."/>
            <person name="Thamsborg S."/>
            <person name="Xia J."/>
            <person name="Xu P."/>
            <person name="Wang S."/>
            <person name="Scheerlinck J.P."/>
            <person name="Hofmann A."/>
            <person name="Sternberg P.W."/>
            <person name="Wang J."/>
            <person name="Gasser R.B."/>
        </authorList>
    </citation>
    <scope>NUCLEOTIDE SEQUENCE [LARGE SCALE GENOMIC DNA]</scope>
    <source>
        <strain evidence="24">DCEP-RM93F</strain>
        <strain evidence="23">DCEP-RM93M</strain>
    </source>
</reference>
<dbReference type="EC" id="2.3.2.27" evidence="6"/>
<evidence type="ECO:0000256" key="13">
    <source>
        <dbReference type="ARBA" id="ARBA00022833"/>
    </source>
</evidence>
<evidence type="ECO:0000256" key="2">
    <source>
        <dbReference type="ARBA" id="ARBA00004170"/>
    </source>
</evidence>
<evidence type="ECO:0000256" key="10">
    <source>
        <dbReference type="ARBA" id="ARBA00022753"/>
    </source>
</evidence>
<evidence type="ECO:0000256" key="20">
    <source>
        <dbReference type="PROSITE-ProRule" id="PRU00175"/>
    </source>
</evidence>
<dbReference type="GO" id="GO:0005768">
    <property type="term" value="C:endosome"/>
    <property type="evidence" value="ECO:0007669"/>
    <property type="project" value="UniProtKB-SubCell"/>
</dbReference>
<evidence type="ECO:0000256" key="17">
    <source>
        <dbReference type="ARBA" id="ARBA00040227"/>
    </source>
</evidence>
<feature type="domain" description="RING-type" evidence="22">
    <location>
        <begin position="176"/>
        <end position="216"/>
    </location>
</feature>
<gene>
    <name evidence="23" type="ORF">M513_03988</name>
    <name evidence="24" type="ORF">M514_03988</name>
</gene>
<dbReference type="SMART" id="SM00184">
    <property type="entry name" value="RING"/>
    <property type="match status" value="1"/>
</dbReference>
<dbReference type="InterPro" id="IPR013083">
    <property type="entry name" value="Znf_RING/FYVE/PHD"/>
</dbReference>
<feature type="compositionally biased region" description="Low complexity" evidence="21">
    <location>
        <begin position="83"/>
        <end position="97"/>
    </location>
</feature>
<evidence type="ECO:0000256" key="8">
    <source>
        <dbReference type="ARBA" id="ARBA00022707"/>
    </source>
</evidence>
<dbReference type="PANTHER" id="PTHR46661:SF4">
    <property type="entry name" value="RING-TYPE DOMAIN-CONTAINING PROTEIN"/>
    <property type="match status" value="1"/>
</dbReference>
<evidence type="ECO:0000256" key="5">
    <source>
        <dbReference type="ARBA" id="ARBA00004906"/>
    </source>
</evidence>
<dbReference type="PANTHER" id="PTHR46661">
    <property type="entry name" value="E3 UBIQUITIN-PROTEIN LIGASE ZNRF1-LIKE PROTEIN"/>
    <property type="match status" value="1"/>
</dbReference>
<comment type="catalytic activity">
    <reaction evidence="1">
        <text>S-ubiquitinyl-[E2 ubiquitin-conjugating enzyme]-L-cysteine + [acceptor protein]-L-lysine = [E2 ubiquitin-conjugating enzyme]-L-cysteine + N(6)-ubiquitinyl-[acceptor protein]-L-lysine.</text>
        <dbReference type="EC" id="2.3.2.27"/>
    </reaction>
</comment>
<evidence type="ECO:0000256" key="6">
    <source>
        <dbReference type="ARBA" id="ARBA00012483"/>
    </source>
</evidence>
<organism evidence="24">
    <name type="scientific">Trichuris suis</name>
    <name type="common">pig whipworm</name>
    <dbReference type="NCBI Taxonomy" id="68888"/>
    <lineage>
        <taxon>Eukaryota</taxon>
        <taxon>Metazoa</taxon>
        <taxon>Ecdysozoa</taxon>
        <taxon>Nematoda</taxon>
        <taxon>Enoplea</taxon>
        <taxon>Dorylaimia</taxon>
        <taxon>Trichinellida</taxon>
        <taxon>Trichuridae</taxon>
        <taxon>Trichuris</taxon>
    </lineage>
</organism>
<accession>A0A085NSX6</accession>
<comment type="pathway">
    <text evidence="5">Protein modification; protein ubiquitination.</text>
</comment>
<dbReference type="GO" id="GO:0016020">
    <property type="term" value="C:membrane"/>
    <property type="evidence" value="ECO:0007669"/>
    <property type="project" value="UniProtKB-SubCell"/>
</dbReference>
<dbReference type="PROSITE" id="PS50089">
    <property type="entry name" value="ZF_RING_2"/>
    <property type="match status" value="1"/>
</dbReference>
<dbReference type="Gene3D" id="3.30.40.10">
    <property type="entry name" value="Zinc/RING finger domain, C3HC4 (zinc finger)"/>
    <property type="match status" value="1"/>
</dbReference>
<dbReference type="GO" id="GO:0070936">
    <property type="term" value="P:protein K48-linked ubiquitination"/>
    <property type="evidence" value="ECO:0007669"/>
    <property type="project" value="TreeGrafter"/>
</dbReference>
<evidence type="ECO:0000256" key="19">
    <source>
        <dbReference type="ARBA" id="ARBA00042305"/>
    </source>
</evidence>
<keyword evidence="13" id="KW-0862">Zinc</keyword>
<dbReference type="GO" id="GO:0005764">
    <property type="term" value="C:lysosome"/>
    <property type="evidence" value="ECO:0007669"/>
    <property type="project" value="UniProtKB-SubCell"/>
</dbReference>
<evidence type="ECO:0000259" key="22">
    <source>
        <dbReference type="PROSITE" id="PS50089"/>
    </source>
</evidence>
<evidence type="ECO:0000256" key="15">
    <source>
        <dbReference type="ARBA" id="ARBA00023228"/>
    </source>
</evidence>
<dbReference type="GO" id="GO:0043161">
    <property type="term" value="P:proteasome-mediated ubiquitin-dependent protein catabolic process"/>
    <property type="evidence" value="ECO:0007669"/>
    <property type="project" value="TreeGrafter"/>
</dbReference>
<feature type="region of interest" description="Disordered" evidence="21">
    <location>
        <begin position="60"/>
        <end position="97"/>
    </location>
</feature>
<dbReference type="EMBL" id="KL363202">
    <property type="protein sequence ID" value="KFD55070.1"/>
    <property type="molecule type" value="Genomic_DNA"/>
</dbReference>
<evidence type="ECO:0000256" key="7">
    <source>
        <dbReference type="ARBA" id="ARBA00022679"/>
    </source>
</evidence>
<evidence type="ECO:0000256" key="11">
    <source>
        <dbReference type="ARBA" id="ARBA00022771"/>
    </source>
</evidence>
<dbReference type="Proteomes" id="UP000030758">
    <property type="component" value="Unassembled WGS sequence"/>
</dbReference>
<dbReference type="GO" id="GO:0061630">
    <property type="term" value="F:ubiquitin protein ligase activity"/>
    <property type="evidence" value="ECO:0007669"/>
    <property type="project" value="UniProtKB-EC"/>
</dbReference>
<evidence type="ECO:0000313" key="24">
    <source>
        <dbReference type="EMBL" id="KFD72572.1"/>
    </source>
</evidence>
<evidence type="ECO:0000256" key="3">
    <source>
        <dbReference type="ARBA" id="ARBA00004177"/>
    </source>
</evidence>
<keyword evidence="10" id="KW-0967">Endosome</keyword>
<dbReference type="Pfam" id="PF13639">
    <property type="entry name" value="zf-RING_2"/>
    <property type="match status" value="1"/>
</dbReference>
<evidence type="ECO:0000313" key="25">
    <source>
        <dbReference type="Proteomes" id="UP000030764"/>
    </source>
</evidence>
<evidence type="ECO:0000256" key="21">
    <source>
        <dbReference type="SAM" id="MobiDB-lite"/>
    </source>
</evidence>
<dbReference type="SUPFAM" id="SSF57850">
    <property type="entry name" value="RING/U-box"/>
    <property type="match status" value="1"/>
</dbReference>
<keyword evidence="11 20" id="KW-0863">Zinc-finger</keyword>
<keyword evidence="16" id="KW-0449">Lipoprotein</keyword>
<evidence type="ECO:0000256" key="12">
    <source>
        <dbReference type="ARBA" id="ARBA00022786"/>
    </source>
</evidence>
<protein>
    <recommendedName>
        <fullName evidence="17">E3 ubiquitin-protein ligase ZNRF1</fullName>
        <ecNumber evidence="6">2.3.2.27</ecNumber>
    </recommendedName>
    <alternativeName>
        <fullName evidence="18">RING-type E3 ubiquitin transferase ZNRF1</fullName>
    </alternativeName>
    <alternativeName>
        <fullName evidence="19">Zinc/RING finger protein 1</fullName>
    </alternativeName>
</protein>
<evidence type="ECO:0000256" key="4">
    <source>
        <dbReference type="ARBA" id="ARBA00004371"/>
    </source>
</evidence>
<dbReference type="InterPro" id="IPR001841">
    <property type="entry name" value="Znf_RING"/>
</dbReference>
<dbReference type="AlphaFoldDB" id="A0A085NSX6"/>
<feature type="region of interest" description="Disordered" evidence="21">
    <location>
        <begin position="1"/>
        <end position="37"/>
    </location>
</feature>
<keyword evidence="25" id="KW-1185">Reference proteome</keyword>